<dbReference type="EMBL" id="BRXX01000030">
    <property type="protein sequence ID" value="GMH83825.1"/>
    <property type="molecule type" value="Genomic_DNA"/>
</dbReference>
<dbReference type="Proteomes" id="UP001165160">
    <property type="component" value="Unassembled WGS sequence"/>
</dbReference>
<dbReference type="AlphaFoldDB" id="A0A9W7EN34"/>
<feature type="region of interest" description="Disordered" evidence="1">
    <location>
        <begin position="34"/>
        <end position="56"/>
    </location>
</feature>
<evidence type="ECO:0000256" key="1">
    <source>
        <dbReference type="SAM" id="MobiDB-lite"/>
    </source>
</evidence>
<protein>
    <submittedName>
        <fullName evidence="2">Uncharacterized protein</fullName>
    </submittedName>
</protein>
<evidence type="ECO:0000313" key="2">
    <source>
        <dbReference type="EMBL" id="GMH83825.1"/>
    </source>
</evidence>
<proteinExistence type="predicted"/>
<reference evidence="3" key="1">
    <citation type="journal article" date="2023" name="Commun. Biol.">
        <title>Genome analysis of Parmales, the sister group of diatoms, reveals the evolutionary specialization of diatoms from phago-mixotrophs to photoautotrophs.</title>
        <authorList>
            <person name="Ban H."/>
            <person name="Sato S."/>
            <person name="Yoshikawa S."/>
            <person name="Yamada K."/>
            <person name="Nakamura Y."/>
            <person name="Ichinomiya M."/>
            <person name="Sato N."/>
            <person name="Blanc-Mathieu R."/>
            <person name="Endo H."/>
            <person name="Kuwata A."/>
            <person name="Ogata H."/>
        </authorList>
    </citation>
    <scope>NUCLEOTIDE SEQUENCE [LARGE SCALE GENOMIC DNA]</scope>
    <source>
        <strain evidence="3">NIES 3699</strain>
    </source>
</reference>
<sequence length="72" mass="8128">MSARTCFIISSKAPIPLLPFKILRIPRHPLPNPKILSPTTLNPPHLPPHIRRPNGMDLARDVSKSLESRYVI</sequence>
<organism evidence="2 3">
    <name type="scientific">Triparma verrucosa</name>
    <dbReference type="NCBI Taxonomy" id="1606542"/>
    <lineage>
        <taxon>Eukaryota</taxon>
        <taxon>Sar</taxon>
        <taxon>Stramenopiles</taxon>
        <taxon>Ochrophyta</taxon>
        <taxon>Bolidophyceae</taxon>
        <taxon>Parmales</taxon>
        <taxon>Triparmaceae</taxon>
        <taxon>Triparma</taxon>
    </lineage>
</organism>
<evidence type="ECO:0000313" key="3">
    <source>
        <dbReference type="Proteomes" id="UP001165160"/>
    </source>
</evidence>
<accession>A0A9W7EN34</accession>
<name>A0A9W7EN34_9STRA</name>
<keyword evidence="3" id="KW-1185">Reference proteome</keyword>
<comment type="caution">
    <text evidence="2">The sequence shown here is derived from an EMBL/GenBank/DDBJ whole genome shotgun (WGS) entry which is preliminary data.</text>
</comment>
<gene>
    <name evidence="2" type="ORF">TrVE_jg3526</name>
</gene>